<dbReference type="SUPFAM" id="SSF49879">
    <property type="entry name" value="SMAD/FHA domain"/>
    <property type="match status" value="1"/>
</dbReference>
<evidence type="ECO:0000259" key="5">
    <source>
        <dbReference type="PROSITE" id="PS50006"/>
    </source>
</evidence>
<dbReference type="SMART" id="SM00744">
    <property type="entry name" value="RINGv"/>
    <property type="match status" value="1"/>
</dbReference>
<gene>
    <name evidence="7" type="ORF">SteCoe_25983</name>
</gene>
<dbReference type="Gene3D" id="3.30.40.10">
    <property type="entry name" value="Zinc/RING finger domain, C3HC4 (zinc finger)"/>
    <property type="match status" value="1"/>
</dbReference>
<dbReference type="InterPro" id="IPR008984">
    <property type="entry name" value="SMAD_FHA_dom_sf"/>
</dbReference>
<dbReference type="PROSITE" id="PS50006">
    <property type="entry name" value="FHA_DOMAIN"/>
    <property type="match status" value="1"/>
</dbReference>
<accession>A0A1R2BDY3</accession>
<keyword evidence="1" id="KW-0479">Metal-binding</keyword>
<evidence type="ECO:0000256" key="1">
    <source>
        <dbReference type="ARBA" id="ARBA00022723"/>
    </source>
</evidence>
<dbReference type="GO" id="GO:0008270">
    <property type="term" value="F:zinc ion binding"/>
    <property type="evidence" value="ECO:0007669"/>
    <property type="project" value="UniProtKB-KW"/>
</dbReference>
<dbReference type="Gene3D" id="2.60.200.20">
    <property type="match status" value="1"/>
</dbReference>
<keyword evidence="8" id="KW-1185">Reference proteome</keyword>
<keyword evidence="2" id="KW-0863">Zinc-finger</keyword>
<dbReference type="Pfam" id="PF00498">
    <property type="entry name" value="FHA"/>
    <property type="match status" value="1"/>
</dbReference>
<dbReference type="PANTHER" id="PTHR46210:SF1">
    <property type="entry name" value="FHA DOMAIN-CONTAINING PROTEIN"/>
    <property type="match status" value="1"/>
</dbReference>
<proteinExistence type="predicted"/>
<protein>
    <recommendedName>
        <fullName evidence="9">FHA domain-containing protein</fullName>
    </recommendedName>
</protein>
<dbReference type="InterPro" id="IPR000253">
    <property type="entry name" value="FHA_dom"/>
</dbReference>
<dbReference type="SMART" id="SM00240">
    <property type="entry name" value="FHA"/>
    <property type="match status" value="1"/>
</dbReference>
<evidence type="ECO:0000256" key="2">
    <source>
        <dbReference type="ARBA" id="ARBA00022771"/>
    </source>
</evidence>
<dbReference type="Pfam" id="PF12906">
    <property type="entry name" value="RINGv"/>
    <property type="match status" value="1"/>
</dbReference>
<feature type="domain" description="RING-CH-type" evidence="6">
    <location>
        <begin position="161"/>
        <end position="237"/>
    </location>
</feature>
<dbReference type="CDD" id="cd00060">
    <property type="entry name" value="FHA"/>
    <property type="match status" value="1"/>
</dbReference>
<dbReference type="InterPro" id="IPR011016">
    <property type="entry name" value="Znf_RING-CH"/>
</dbReference>
<feature type="compositionally biased region" description="Acidic residues" evidence="4">
    <location>
        <begin position="457"/>
        <end position="470"/>
    </location>
</feature>
<organism evidence="7 8">
    <name type="scientific">Stentor coeruleus</name>
    <dbReference type="NCBI Taxonomy" id="5963"/>
    <lineage>
        <taxon>Eukaryota</taxon>
        <taxon>Sar</taxon>
        <taxon>Alveolata</taxon>
        <taxon>Ciliophora</taxon>
        <taxon>Postciliodesmatophora</taxon>
        <taxon>Heterotrichea</taxon>
        <taxon>Heterotrichida</taxon>
        <taxon>Stentoridae</taxon>
        <taxon>Stentor</taxon>
    </lineage>
</organism>
<dbReference type="InterPro" id="IPR013083">
    <property type="entry name" value="Znf_RING/FYVE/PHD"/>
</dbReference>
<dbReference type="Proteomes" id="UP000187209">
    <property type="component" value="Unassembled WGS sequence"/>
</dbReference>
<evidence type="ECO:0008006" key="9">
    <source>
        <dbReference type="Google" id="ProtNLM"/>
    </source>
</evidence>
<dbReference type="AlphaFoldDB" id="A0A1R2BDY3"/>
<reference evidence="7 8" key="1">
    <citation type="submission" date="2016-11" db="EMBL/GenBank/DDBJ databases">
        <title>The macronuclear genome of Stentor coeruleus: a giant cell with tiny introns.</title>
        <authorList>
            <person name="Slabodnick M."/>
            <person name="Ruby J.G."/>
            <person name="Reiff S.B."/>
            <person name="Swart E.C."/>
            <person name="Gosai S."/>
            <person name="Prabakaran S."/>
            <person name="Witkowska E."/>
            <person name="Larue G.E."/>
            <person name="Fisher S."/>
            <person name="Freeman R.M."/>
            <person name="Gunawardena J."/>
            <person name="Chu W."/>
            <person name="Stover N.A."/>
            <person name="Gregory B.D."/>
            <person name="Nowacki M."/>
            <person name="Derisi J."/>
            <person name="Roy S.W."/>
            <person name="Marshall W.F."/>
            <person name="Sood P."/>
        </authorList>
    </citation>
    <scope>NUCLEOTIDE SEQUENCE [LARGE SCALE GENOMIC DNA]</scope>
    <source>
        <strain evidence="7">WM001</strain>
    </source>
</reference>
<dbReference type="OrthoDB" id="264354at2759"/>
<evidence type="ECO:0000259" key="6">
    <source>
        <dbReference type="PROSITE" id="PS51292"/>
    </source>
</evidence>
<dbReference type="CDD" id="cd16495">
    <property type="entry name" value="RING_CH-C4HC3_MARCH"/>
    <property type="match status" value="1"/>
</dbReference>
<evidence type="ECO:0000256" key="4">
    <source>
        <dbReference type="SAM" id="MobiDB-lite"/>
    </source>
</evidence>
<feature type="region of interest" description="Disordered" evidence="4">
    <location>
        <begin position="454"/>
        <end position="479"/>
    </location>
</feature>
<dbReference type="SUPFAM" id="SSF57850">
    <property type="entry name" value="RING/U-box"/>
    <property type="match status" value="1"/>
</dbReference>
<feature type="domain" description="FHA" evidence="5">
    <location>
        <begin position="284"/>
        <end position="333"/>
    </location>
</feature>
<evidence type="ECO:0000313" key="7">
    <source>
        <dbReference type="EMBL" id="OMJ74988.1"/>
    </source>
</evidence>
<dbReference type="PANTHER" id="PTHR46210">
    <property type="entry name" value="FHA DOMAIN-CONTAINING PROTEIN"/>
    <property type="match status" value="1"/>
</dbReference>
<keyword evidence="3" id="KW-0862">Zinc</keyword>
<dbReference type="PROSITE" id="PS51292">
    <property type="entry name" value="ZF_RING_CH"/>
    <property type="match status" value="1"/>
</dbReference>
<name>A0A1R2BDY3_9CILI</name>
<evidence type="ECO:0000256" key="3">
    <source>
        <dbReference type="ARBA" id="ARBA00022833"/>
    </source>
</evidence>
<dbReference type="EMBL" id="MPUH01000717">
    <property type="protein sequence ID" value="OMJ74988.1"/>
    <property type="molecule type" value="Genomic_DNA"/>
</dbReference>
<comment type="caution">
    <text evidence="7">The sequence shown here is derived from an EMBL/GenBank/DDBJ whole genome shotgun (WGS) entry which is preliminary data.</text>
</comment>
<sequence>MKKDGVSVVIRSQTWTRDSNGLYDYETSKTTKNTIKAASPAYIVRKEQYVYQIPQKIERTEDFKYLIQLQVIEGNFAIRPALIGERIPLNKSCEKNWFVVRALNSTKGYMITEGDVIKMGRLKFRVKELKGADPAMRTKNFCLSDLISQNNLTEEDEEENNGIKFKLPCRICLTENYTEDNPLICPCNCDGTMKYIHLKCLQRALRSKVTTRTSESSLSFSWKTMSCDICKKPYPYRFMLGGQTIELIQIPKPPEKYVILEGLCKDKNSSKWLHVISLNSKDSIKLGRGNDCELRMSDISVSRLHAQIKLIGSSFFLEDKGSKFGTLVQVKRPLALENGVELSIQAGRTLLVFSIKKPWSLIPTCFRSNTSPYELFFAPYQPGVIPLLPINTGIPLSIDDAEELMYRAGLTNGKKESHKHNENLMFEHGQLGMNSSIDEGDIEDVEAIQEVQAADNEGNDLVEESLEVADDPPRSRSFV</sequence>
<evidence type="ECO:0000313" key="8">
    <source>
        <dbReference type="Proteomes" id="UP000187209"/>
    </source>
</evidence>